<proteinExistence type="predicted"/>
<sequence>MFPKLLLALTLSIVLFMVYWGILTYYPEIFGFESVDPVVVVIPQPEAPMHMPMHMPMPIVSETPIPDVVPADPLRAPNEETQELRHPERLFEPAVKSKNTQIAMDSGLASANANATSDALQAFSPEMAQNGGEFMEGVFPLDSTSGSSFATF</sequence>
<accession>A0A6C0BJK3</accession>
<dbReference type="EMBL" id="MN739166">
    <property type="protein sequence ID" value="QHS91884.1"/>
    <property type="molecule type" value="Genomic_DNA"/>
</dbReference>
<organism evidence="1">
    <name type="scientific">viral metagenome</name>
    <dbReference type="NCBI Taxonomy" id="1070528"/>
    <lineage>
        <taxon>unclassified sequences</taxon>
        <taxon>metagenomes</taxon>
        <taxon>organismal metagenomes</taxon>
    </lineage>
</organism>
<reference evidence="1" key="1">
    <citation type="journal article" date="2020" name="Nature">
        <title>Giant virus diversity and host interactions through global metagenomics.</title>
        <authorList>
            <person name="Schulz F."/>
            <person name="Roux S."/>
            <person name="Paez-Espino D."/>
            <person name="Jungbluth S."/>
            <person name="Walsh D.A."/>
            <person name="Denef V.J."/>
            <person name="McMahon K.D."/>
            <person name="Konstantinidis K.T."/>
            <person name="Eloe-Fadrosh E.A."/>
            <person name="Kyrpides N.C."/>
            <person name="Woyke T."/>
        </authorList>
    </citation>
    <scope>NUCLEOTIDE SEQUENCE</scope>
    <source>
        <strain evidence="1">GVMAG-M-3300013285-6</strain>
    </source>
</reference>
<evidence type="ECO:0000313" key="1">
    <source>
        <dbReference type="EMBL" id="QHS91884.1"/>
    </source>
</evidence>
<protein>
    <submittedName>
        <fullName evidence="1">Uncharacterized protein</fullName>
    </submittedName>
</protein>
<dbReference type="AlphaFoldDB" id="A0A6C0BJK3"/>
<name>A0A6C0BJK3_9ZZZZ</name>